<feature type="transmembrane region" description="Helical" evidence="2">
    <location>
        <begin position="206"/>
        <end position="224"/>
    </location>
</feature>
<sequence length="547" mass="60179">MKDSLFISAAFILTETSFFIVAAIAAYELLLGDFVWAQQQEEARRALKQSTRGRGDGSFDSRRLQQQLHGQPRSLSPGGRGAATRGVAYSYAPSSRRAAAPSEETSLLHPQPSSRGGSRERRMVVEEVHYASPGDTRFASPGRGSIGDSSRRTFYKVILLALISRVLLLPVETYCLSHMTTSTTTLYNLSPIIHILLRISQTLPDVAFASALAFLIIFCAKIAFSAMPPLTPEPREDQLHVGVDSEIIEDGMMQREESLPVEGSVKVQVHDVEDNGVSNRTSSELQRVRLWITSVVRLSRTILASEKTFVTWNMILSISYALILVTSLAIPNASISSCEISLWIFLAIIYSFLLLALAYAATLLGQSLLSGIERRKSANSLVSKLMGTCILLSIMLMSRAIAFSVVLYHAIFDLDNNQYEESIRSRFRKIAIVYVMSESLPILFILFMMHRKRKEVTNDVFIHSILNNLFGSSGKLFASDTTQIDTSAPIVAPSSSAENFSTAAIVGGGLGSRRFQSYGGTRGDSFPPSGYKSRLDIPRVFSSDSKV</sequence>
<feature type="transmembrane region" description="Helical" evidence="2">
    <location>
        <begin position="309"/>
        <end position="330"/>
    </location>
</feature>
<feature type="compositionally biased region" description="Basic and acidic residues" evidence="1">
    <location>
        <begin position="53"/>
        <end position="63"/>
    </location>
</feature>
<reference evidence="3 4" key="1">
    <citation type="submission" date="2024-10" db="EMBL/GenBank/DDBJ databases">
        <title>Updated reference genomes for cyclostephanoid diatoms.</title>
        <authorList>
            <person name="Roberts W.R."/>
            <person name="Alverson A.J."/>
        </authorList>
    </citation>
    <scope>NUCLEOTIDE SEQUENCE [LARGE SCALE GENOMIC DNA]</scope>
    <source>
        <strain evidence="3 4">AJA232-27</strain>
    </source>
</reference>
<dbReference type="EMBL" id="JALLBG020000223">
    <property type="protein sequence ID" value="KAL3758771.1"/>
    <property type="molecule type" value="Genomic_DNA"/>
</dbReference>
<proteinExistence type="predicted"/>
<keyword evidence="4" id="KW-1185">Reference proteome</keyword>
<keyword evidence="2" id="KW-0812">Transmembrane</keyword>
<evidence type="ECO:0000313" key="3">
    <source>
        <dbReference type="EMBL" id="KAL3758771.1"/>
    </source>
</evidence>
<evidence type="ECO:0000256" key="1">
    <source>
        <dbReference type="SAM" id="MobiDB-lite"/>
    </source>
</evidence>
<feature type="transmembrane region" description="Helical" evidence="2">
    <location>
        <begin position="342"/>
        <end position="364"/>
    </location>
</feature>
<feature type="transmembrane region" description="Helical" evidence="2">
    <location>
        <begin position="6"/>
        <end position="30"/>
    </location>
</feature>
<evidence type="ECO:0000313" key="4">
    <source>
        <dbReference type="Proteomes" id="UP001530293"/>
    </source>
</evidence>
<dbReference type="Proteomes" id="UP001530293">
    <property type="component" value="Unassembled WGS sequence"/>
</dbReference>
<dbReference type="AlphaFoldDB" id="A0ABD3M7P9"/>
<feature type="region of interest" description="Disordered" evidence="1">
    <location>
        <begin position="46"/>
        <end position="120"/>
    </location>
</feature>
<protein>
    <recommendedName>
        <fullName evidence="5">THH1/TOM1/TOM3 domain-containing protein</fullName>
    </recommendedName>
</protein>
<organism evidence="3 4">
    <name type="scientific">Discostella pseudostelligera</name>
    <dbReference type="NCBI Taxonomy" id="259834"/>
    <lineage>
        <taxon>Eukaryota</taxon>
        <taxon>Sar</taxon>
        <taxon>Stramenopiles</taxon>
        <taxon>Ochrophyta</taxon>
        <taxon>Bacillariophyta</taxon>
        <taxon>Coscinodiscophyceae</taxon>
        <taxon>Thalassiosirophycidae</taxon>
        <taxon>Stephanodiscales</taxon>
        <taxon>Stephanodiscaceae</taxon>
        <taxon>Discostella</taxon>
    </lineage>
</organism>
<keyword evidence="2" id="KW-1133">Transmembrane helix</keyword>
<name>A0ABD3M7P9_9STRA</name>
<feature type="compositionally biased region" description="Low complexity" evidence="1">
    <location>
        <begin position="88"/>
        <end position="102"/>
    </location>
</feature>
<evidence type="ECO:0008006" key="5">
    <source>
        <dbReference type="Google" id="ProtNLM"/>
    </source>
</evidence>
<accession>A0ABD3M7P9</accession>
<keyword evidence="2" id="KW-0472">Membrane</keyword>
<comment type="caution">
    <text evidence="3">The sequence shown here is derived from an EMBL/GenBank/DDBJ whole genome shotgun (WGS) entry which is preliminary data.</text>
</comment>
<evidence type="ECO:0000256" key="2">
    <source>
        <dbReference type="SAM" id="Phobius"/>
    </source>
</evidence>
<gene>
    <name evidence="3" type="ORF">ACHAWU_006413</name>
</gene>
<feature type="transmembrane region" description="Helical" evidence="2">
    <location>
        <begin position="385"/>
        <end position="411"/>
    </location>
</feature>
<feature type="transmembrane region" description="Helical" evidence="2">
    <location>
        <begin position="431"/>
        <end position="449"/>
    </location>
</feature>